<proteinExistence type="predicted"/>
<dbReference type="Proteomes" id="UP000276133">
    <property type="component" value="Unassembled WGS sequence"/>
</dbReference>
<evidence type="ECO:0000313" key="1">
    <source>
        <dbReference type="EMBL" id="RNA38267.1"/>
    </source>
</evidence>
<name>A0A3M7SRN1_BRAPC</name>
<keyword evidence="2" id="KW-1185">Reference proteome</keyword>
<protein>
    <submittedName>
        <fullName evidence="1">Uncharacterized protein</fullName>
    </submittedName>
</protein>
<reference evidence="1 2" key="1">
    <citation type="journal article" date="2018" name="Sci. Rep.">
        <title>Genomic signatures of local adaptation to the degree of environmental predictability in rotifers.</title>
        <authorList>
            <person name="Franch-Gras L."/>
            <person name="Hahn C."/>
            <person name="Garcia-Roger E.M."/>
            <person name="Carmona M.J."/>
            <person name="Serra M."/>
            <person name="Gomez A."/>
        </authorList>
    </citation>
    <scope>NUCLEOTIDE SEQUENCE [LARGE SCALE GENOMIC DNA]</scope>
    <source>
        <strain evidence="1">HYR1</strain>
    </source>
</reference>
<dbReference type="AlphaFoldDB" id="A0A3M7SRN1"/>
<accession>A0A3M7SRN1</accession>
<sequence length="73" mass="8609">MSGKNHVKITKDFILMKLNFHSKNCAHSITLFRDKAILINKINMKLNKHKLSKIKKIVPHFKSREQIKNKILD</sequence>
<gene>
    <name evidence="1" type="ORF">BpHYR1_030568</name>
</gene>
<comment type="caution">
    <text evidence="1">The sequence shown here is derived from an EMBL/GenBank/DDBJ whole genome shotgun (WGS) entry which is preliminary data.</text>
</comment>
<dbReference type="EMBL" id="REGN01000897">
    <property type="protein sequence ID" value="RNA38267.1"/>
    <property type="molecule type" value="Genomic_DNA"/>
</dbReference>
<organism evidence="1 2">
    <name type="scientific">Brachionus plicatilis</name>
    <name type="common">Marine rotifer</name>
    <name type="synonym">Brachionus muelleri</name>
    <dbReference type="NCBI Taxonomy" id="10195"/>
    <lineage>
        <taxon>Eukaryota</taxon>
        <taxon>Metazoa</taxon>
        <taxon>Spiralia</taxon>
        <taxon>Gnathifera</taxon>
        <taxon>Rotifera</taxon>
        <taxon>Eurotatoria</taxon>
        <taxon>Monogononta</taxon>
        <taxon>Pseudotrocha</taxon>
        <taxon>Ploima</taxon>
        <taxon>Brachionidae</taxon>
        <taxon>Brachionus</taxon>
    </lineage>
</organism>
<evidence type="ECO:0000313" key="2">
    <source>
        <dbReference type="Proteomes" id="UP000276133"/>
    </source>
</evidence>